<reference evidence="1 2" key="1">
    <citation type="journal article" date="2015" name="Genome Announc.">
        <title>Complete Genome Sequence of Methylobacterium aquaticum Strain 22A, Isolated from Racomitrium japonicum Moss.</title>
        <authorList>
            <person name="Tani A."/>
            <person name="Ogura Y."/>
            <person name="Hayashi T."/>
            <person name="Kimbara K."/>
        </authorList>
    </citation>
    <scope>NUCLEOTIDE SEQUENCE [LARGE SCALE GENOMIC DNA]</scope>
    <source>
        <strain evidence="1 2">MA-22A</strain>
    </source>
</reference>
<dbReference type="EMBL" id="AP014704">
    <property type="protein sequence ID" value="BAQ43888.1"/>
    <property type="molecule type" value="Genomic_DNA"/>
</dbReference>
<dbReference type="AlphaFoldDB" id="A0A0C6F6C9"/>
<evidence type="ECO:0000313" key="2">
    <source>
        <dbReference type="Proteomes" id="UP000061432"/>
    </source>
</evidence>
<evidence type="ECO:0000313" key="1">
    <source>
        <dbReference type="EMBL" id="BAQ43888.1"/>
    </source>
</evidence>
<dbReference type="KEGG" id="maqu:Maq22A_c02005"/>
<dbReference type="InterPro" id="IPR025906">
    <property type="entry name" value="YjfB_motility"/>
</dbReference>
<accession>A0A0C6F6C9</accession>
<dbReference type="Proteomes" id="UP000061432">
    <property type="component" value="Chromosome"/>
</dbReference>
<reference evidence="2" key="2">
    <citation type="submission" date="2015-01" db="EMBL/GenBank/DDBJ databases">
        <title>Complete genome sequence of Methylobacterium aquaticum strain 22A.</title>
        <authorList>
            <person name="Tani A."/>
            <person name="Ogura Y."/>
            <person name="Hayashi T."/>
        </authorList>
    </citation>
    <scope>NUCLEOTIDE SEQUENCE [LARGE SCALE GENOMIC DNA]</scope>
    <source>
        <strain evidence="2">MA-22A</strain>
    </source>
</reference>
<protein>
    <recommendedName>
        <fullName evidence="3">Motility protein</fullName>
    </recommendedName>
</protein>
<dbReference type="OrthoDB" id="9945914at2"/>
<name>A0A0C6F6C9_9HYPH</name>
<proteinExistence type="predicted"/>
<sequence length="65" mass="6586">MSIDSASLAAFAVATQGANYSQQVATLVTRQALDAERSVAAYVAETANIPAPPPPGQGQIVDVSV</sequence>
<organism evidence="1 2">
    <name type="scientific">Methylobacterium aquaticum</name>
    <dbReference type="NCBI Taxonomy" id="270351"/>
    <lineage>
        <taxon>Bacteria</taxon>
        <taxon>Pseudomonadati</taxon>
        <taxon>Pseudomonadota</taxon>
        <taxon>Alphaproteobacteria</taxon>
        <taxon>Hyphomicrobiales</taxon>
        <taxon>Methylobacteriaceae</taxon>
        <taxon>Methylobacterium</taxon>
    </lineage>
</organism>
<dbReference type="Pfam" id="PF14070">
    <property type="entry name" value="YjfB_motility"/>
    <property type="match status" value="1"/>
</dbReference>
<gene>
    <name evidence="1" type="ORF">Maq22A_c02005</name>
</gene>
<dbReference type="PATRIC" id="fig|270351.10.peg.401"/>
<evidence type="ECO:0008006" key="3">
    <source>
        <dbReference type="Google" id="ProtNLM"/>
    </source>
</evidence>
<dbReference type="RefSeq" id="WP_091886002.1">
    <property type="nucleotide sequence ID" value="NZ_AP014704.1"/>
</dbReference>